<dbReference type="Proteomes" id="UP000530038">
    <property type="component" value="Unassembled WGS sequence"/>
</dbReference>
<accession>A0ABR5ZI49</accession>
<evidence type="ECO:0000313" key="2">
    <source>
        <dbReference type="Proteomes" id="UP000530038"/>
    </source>
</evidence>
<name>A0ABR5ZI49_9GAMM</name>
<proteinExistence type="predicted"/>
<comment type="caution">
    <text evidence="1">The sequence shown here is derived from an EMBL/GenBank/DDBJ whole genome shotgun (WGS) entry which is preliminary data.</text>
</comment>
<organism evidence="1 2">
    <name type="scientific">Pectobacterium aroidearum</name>
    <dbReference type="NCBI Taxonomy" id="1201031"/>
    <lineage>
        <taxon>Bacteria</taxon>
        <taxon>Pseudomonadati</taxon>
        <taxon>Pseudomonadota</taxon>
        <taxon>Gammaproteobacteria</taxon>
        <taxon>Enterobacterales</taxon>
        <taxon>Pectobacteriaceae</taxon>
        <taxon>Pectobacterium</taxon>
    </lineage>
</organism>
<evidence type="ECO:0000313" key="1">
    <source>
        <dbReference type="EMBL" id="MBA5234194.1"/>
    </source>
</evidence>
<reference evidence="1 2" key="1">
    <citation type="submission" date="2020-07" db="EMBL/GenBank/DDBJ databases">
        <title>Characterization of Pectobacterium aroidearum strains causing soft rot on Amorphophallus konjac.</title>
        <authorList>
            <person name="Xie H."/>
        </authorList>
    </citation>
    <scope>NUCLEOTIDE SEQUENCE [LARGE SCALE GENOMIC DNA]</scope>
    <source>
        <strain evidence="1 2">MY10</strain>
    </source>
</reference>
<gene>
    <name evidence="1" type="ORF">H2Y56_19065</name>
</gene>
<keyword evidence="2" id="KW-1185">Reference proteome</keyword>
<protein>
    <submittedName>
        <fullName evidence="1">Uncharacterized protein</fullName>
    </submittedName>
</protein>
<sequence length="294" mass="32996">MEMAPLSFYRTTIHGLDLSIDVNQRQAAPLVNVDKSAMTLDVEQVQISQEGRKQLQDDIISQPAHRFFSSDIDNALSQALADQPEQVSQAVYRIIDENLMNSSALNGEQRQASLALGLSHAAYLAEHYINDEQKQSFLDAMKQIAAISQTRTTDEKGNVSYYNPPSYIPGTTEYKVDWSAIMKEKEPEKYEKYREALESGDAVKGLEEFISFVSTAAIKHPDWGREYQNNAARQVNELKQAEISNPFADIDLSTPSGFMSGALEVLKNAFNEPTLQYAVKRIDQFFASLPDISR</sequence>
<dbReference type="RefSeq" id="WP_181830253.1">
    <property type="nucleotide sequence ID" value="NZ_JACERI010000010.1"/>
</dbReference>
<dbReference type="EMBL" id="JACERK010000011">
    <property type="protein sequence ID" value="MBA5234194.1"/>
    <property type="molecule type" value="Genomic_DNA"/>
</dbReference>